<evidence type="ECO:0000313" key="4">
    <source>
        <dbReference type="Proteomes" id="UP000029121"/>
    </source>
</evidence>
<accession>R0HGT7</accession>
<dbReference type="EMBL" id="KB870808">
    <property type="protein sequence ID" value="EOA28894.1"/>
    <property type="molecule type" value="Genomic_DNA"/>
</dbReference>
<dbReference type="PANTHER" id="PTHR31207:SF40">
    <property type="entry name" value="ECA1 GAMETOGENESIS FAMILY PROTEIN (DUF784)-RELATED"/>
    <property type="match status" value="1"/>
</dbReference>
<sequence length="153" mass="17902">MEKKAIFIACFSIMVLLSCCYTSLAIAADLEKMLLEVFDMVVKNWPSPGDCNRNVIHRQSRKHLQYLIFCSLKMGYAGSECTDDYMDEVLRNKNASRDCCRGIVKGGKQCHIAWMNLYYQFYQFKRFSFRVNKTEEIWNKCYSQIKHVTPFSG</sequence>
<name>R0HGT7_9BRAS</name>
<dbReference type="PROSITE" id="PS51257">
    <property type="entry name" value="PROKAR_LIPOPROTEIN"/>
    <property type="match status" value="1"/>
</dbReference>
<dbReference type="InterPro" id="IPR008502">
    <property type="entry name" value="Prolamin-like"/>
</dbReference>
<evidence type="ECO:0000313" key="3">
    <source>
        <dbReference type="EMBL" id="EOA28894.1"/>
    </source>
</evidence>
<dbReference type="Proteomes" id="UP000029121">
    <property type="component" value="Unassembled WGS sequence"/>
</dbReference>
<keyword evidence="4" id="KW-1185">Reference proteome</keyword>
<dbReference type="InterPro" id="IPR040220">
    <property type="entry name" value="DD11"/>
</dbReference>
<protein>
    <recommendedName>
        <fullName evidence="2">Prolamin-like domain-containing protein</fullName>
    </recommendedName>
</protein>
<proteinExistence type="predicted"/>
<reference evidence="4" key="1">
    <citation type="journal article" date="2013" name="Nat. Genet.">
        <title>The Capsella rubella genome and the genomic consequences of rapid mating system evolution.</title>
        <authorList>
            <person name="Slotte T."/>
            <person name="Hazzouri K.M."/>
            <person name="Agren J.A."/>
            <person name="Koenig D."/>
            <person name="Maumus F."/>
            <person name="Guo Y.L."/>
            <person name="Steige K."/>
            <person name="Platts A.E."/>
            <person name="Escobar J.S."/>
            <person name="Newman L.K."/>
            <person name="Wang W."/>
            <person name="Mandakova T."/>
            <person name="Vello E."/>
            <person name="Smith L.M."/>
            <person name="Henz S.R."/>
            <person name="Steffen J."/>
            <person name="Takuno S."/>
            <person name="Brandvain Y."/>
            <person name="Coop G."/>
            <person name="Andolfatto P."/>
            <person name="Hu T.T."/>
            <person name="Blanchette M."/>
            <person name="Clark R.M."/>
            <person name="Quesneville H."/>
            <person name="Nordborg M."/>
            <person name="Gaut B.S."/>
            <person name="Lysak M.A."/>
            <person name="Jenkins J."/>
            <person name="Grimwood J."/>
            <person name="Chapman J."/>
            <person name="Prochnik S."/>
            <person name="Shu S."/>
            <person name="Rokhsar D."/>
            <person name="Schmutz J."/>
            <person name="Weigel D."/>
            <person name="Wright S.I."/>
        </authorList>
    </citation>
    <scope>NUCLEOTIDE SEQUENCE [LARGE SCALE GENOMIC DNA]</scope>
    <source>
        <strain evidence="4">cv. Monte Gargano</strain>
    </source>
</reference>
<feature type="domain" description="Prolamin-like" evidence="2">
    <location>
        <begin position="70"/>
        <end position="141"/>
    </location>
</feature>
<dbReference type="PANTHER" id="PTHR31207">
    <property type="entry name" value="ECA1 GAMETOGENESIS FAMILY PROTEIN (DUF784)-RELATED-RELATED"/>
    <property type="match status" value="1"/>
</dbReference>
<dbReference type="AlphaFoldDB" id="R0HGT7"/>
<dbReference type="Pfam" id="PF05617">
    <property type="entry name" value="Prolamin_like"/>
    <property type="match status" value="1"/>
</dbReference>
<gene>
    <name evidence="3" type="ORF">CARUB_v10025140mg</name>
</gene>
<evidence type="ECO:0000256" key="1">
    <source>
        <dbReference type="ARBA" id="ARBA00022729"/>
    </source>
</evidence>
<evidence type="ECO:0000259" key="2">
    <source>
        <dbReference type="Pfam" id="PF05617"/>
    </source>
</evidence>
<organism evidence="3 4">
    <name type="scientific">Capsella rubella</name>
    <dbReference type="NCBI Taxonomy" id="81985"/>
    <lineage>
        <taxon>Eukaryota</taxon>
        <taxon>Viridiplantae</taxon>
        <taxon>Streptophyta</taxon>
        <taxon>Embryophyta</taxon>
        <taxon>Tracheophyta</taxon>
        <taxon>Spermatophyta</taxon>
        <taxon>Magnoliopsida</taxon>
        <taxon>eudicotyledons</taxon>
        <taxon>Gunneridae</taxon>
        <taxon>Pentapetalae</taxon>
        <taxon>rosids</taxon>
        <taxon>malvids</taxon>
        <taxon>Brassicales</taxon>
        <taxon>Brassicaceae</taxon>
        <taxon>Camelineae</taxon>
        <taxon>Capsella</taxon>
    </lineage>
</organism>
<keyword evidence="1" id="KW-0732">Signal</keyword>